<evidence type="ECO:0000313" key="3">
    <source>
        <dbReference type="EMBL" id="QEG23356.1"/>
    </source>
</evidence>
<dbReference type="AlphaFoldDB" id="A0A5B9PFE4"/>
<sequence length="731" mass="81379">MFRIKVWLTTAIITAGVAGGVIFNWPSQKQAVERESPTNIGVDNKPLHSREGIPLSTPLIDNLQDQTALDPLIVDLDIDHIEQGDQYLLAGNIDGAHREFAKATNDHRADPPASLLIRLALATELRGDHENANHFYREAVRRSTNGSTAQILGLTGVARTWQATGHPVEAHEMLSELFLRYICSEQLNEEVKYQIACQLGDVIQQKCLEGLKARGAMDQLEFHWPEPSLDAMVELLQDEGDARPAAAPNNADDPPLAKFQVLQRPSPDVNLIAVDSHVRLTQIDEILYAFAQQADLDFEASVLARDVITGRSSRLDVSGMPLAMVLDQLLSPLGLIWIQRSETIHIYLESEAVAESRDFQFAIADRVLRTIELVLSRDIRRDAAILHRGNIAFLQQDIDTAATRYAELEKLVPNDELAAQLSFNMAIVSVANDQNDEAIRQMFYAVDQSLDQRLQAKSYAWIGRLELQNGRSDKAVYALSRGLALSTNAQVREDALMNLSKAYLLASDPFSANRVLFNHADAVVDKSQRRKAAVFSAYARYLGMAAGDGLRNEAERMVVALASISPEDTVGFVDRLLIGRAFYEVGFKSRSTEFLQLALEAAPNEHWRRRVAFELATNQYRAGELSAAAEHYQSLVGSTPDATSLYAQLKLADIALSQRDPEKCLTICREIWRQNISEPQKAETLSLMGRAYQRLGRHEVAALCFSGLLPHKVVEATSPVNRRRLPTYIEN</sequence>
<keyword evidence="1" id="KW-0677">Repeat</keyword>
<dbReference type="Proteomes" id="UP000322214">
    <property type="component" value="Chromosome"/>
</dbReference>
<dbReference type="InterPro" id="IPR011990">
    <property type="entry name" value="TPR-like_helical_dom_sf"/>
</dbReference>
<gene>
    <name evidence="3" type="ORF">MFFC18_32540</name>
</gene>
<dbReference type="SUPFAM" id="SSF48452">
    <property type="entry name" value="TPR-like"/>
    <property type="match status" value="3"/>
</dbReference>
<dbReference type="KEGG" id="mff:MFFC18_32540"/>
<evidence type="ECO:0000313" key="4">
    <source>
        <dbReference type="Proteomes" id="UP000322214"/>
    </source>
</evidence>
<accession>A0A5B9PFE4</accession>
<evidence type="ECO:0000256" key="2">
    <source>
        <dbReference type="ARBA" id="ARBA00022803"/>
    </source>
</evidence>
<dbReference type="Gene3D" id="1.25.40.10">
    <property type="entry name" value="Tetratricopeptide repeat domain"/>
    <property type="match status" value="3"/>
</dbReference>
<protein>
    <submittedName>
        <fullName evidence="3">Tetratricopeptide repeat protein</fullName>
    </submittedName>
</protein>
<keyword evidence="2" id="KW-0802">TPR repeat</keyword>
<dbReference type="PANTHER" id="PTHR45586">
    <property type="entry name" value="TPR REPEAT-CONTAINING PROTEIN PA4667"/>
    <property type="match status" value="1"/>
</dbReference>
<dbReference type="PANTHER" id="PTHR45586:SF1">
    <property type="entry name" value="LIPOPOLYSACCHARIDE ASSEMBLY PROTEIN B"/>
    <property type="match status" value="1"/>
</dbReference>
<keyword evidence="4" id="KW-1185">Reference proteome</keyword>
<evidence type="ECO:0000256" key="1">
    <source>
        <dbReference type="ARBA" id="ARBA00022737"/>
    </source>
</evidence>
<dbReference type="STRING" id="980251.GCA_001642875_02820"/>
<dbReference type="OrthoDB" id="247528at2"/>
<proteinExistence type="predicted"/>
<dbReference type="EMBL" id="CP042912">
    <property type="protein sequence ID" value="QEG23356.1"/>
    <property type="molecule type" value="Genomic_DNA"/>
</dbReference>
<organism evidence="3 4">
    <name type="scientific">Mariniblastus fucicola</name>
    <dbReference type="NCBI Taxonomy" id="980251"/>
    <lineage>
        <taxon>Bacteria</taxon>
        <taxon>Pseudomonadati</taxon>
        <taxon>Planctomycetota</taxon>
        <taxon>Planctomycetia</taxon>
        <taxon>Pirellulales</taxon>
        <taxon>Pirellulaceae</taxon>
        <taxon>Mariniblastus</taxon>
    </lineage>
</organism>
<dbReference type="RefSeq" id="WP_148618897.1">
    <property type="nucleotide sequence ID" value="NZ_CP042912.1"/>
</dbReference>
<dbReference type="InterPro" id="IPR051012">
    <property type="entry name" value="CellSynth/LPSAsmb/PSIAsmb"/>
</dbReference>
<reference evidence="3 4" key="1">
    <citation type="submission" date="2019-08" db="EMBL/GenBank/DDBJ databases">
        <title>Deep-cultivation of Planctomycetes and their phenomic and genomic characterization uncovers novel biology.</title>
        <authorList>
            <person name="Wiegand S."/>
            <person name="Jogler M."/>
            <person name="Boedeker C."/>
            <person name="Pinto D."/>
            <person name="Vollmers J."/>
            <person name="Rivas-Marin E."/>
            <person name="Kohn T."/>
            <person name="Peeters S.H."/>
            <person name="Heuer A."/>
            <person name="Rast P."/>
            <person name="Oberbeckmann S."/>
            <person name="Bunk B."/>
            <person name="Jeske O."/>
            <person name="Meyerdierks A."/>
            <person name="Storesund J.E."/>
            <person name="Kallscheuer N."/>
            <person name="Luecker S."/>
            <person name="Lage O.M."/>
            <person name="Pohl T."/>
            <person name="Merkel B.J."/>
            <person name="Hornburger P."/>
            <person name="Mueller R.-W."/>
            <person name="Bruemmer F."/>
            <person name="Labrenz M."/>
            <person name="Spormann A.M."/>
            <person name="Op den Camp H."/>
            <person name="Overmann J."/>
            <person name="Amann R."/>
            <person name="Jetten M.S.M."/>
            <person name="Mascher T."/>
            <person name="Medema M.H."/>
            <person name="Devos D.P."/>
            <person name="Kaster A.-K."/>
            <person name="Ovreas L."/>
            <person name="Rohde M."/>
            <person name="Galperin M.Y."/>
            <person name="Jogler C."/>
        </authorList>
    </citation>
    <scope>NUCLEOTIDE SEQUENCE [LARGE SCALE GENOMIC DNA]</scope>
    <source>
        <strain evidence="3 4">FC18</strain>
    </source>
</reference>
<name>A0A5B9PFE4_9BACT</name>